<dbReference type="GeneID" id="31016289"/>
<dbReference type="PANTHER" id="PTHR45036:SF1">
    <property type="entry name" value="METHYLTRANSFERASE LIKE 7A"/>
    <property type="match status" value="1"/>
</dbReference>
<reference evidence="1 2" key="1">
    <citation type="submission" date="2016-10" db="EMBL/GenBank/DDBJ databases">
        <title>Proteomics and genomics reveal pathogen-plant mechanisms compatible with a hemibiotrophic lifestyle of Diplodia corticola.</title>
        <authorList>
            <person name="Fernandes I."/>
            <person name="De Jonge R."/>
            <person name="Van De Peer Y."/>
            <person name="Devreese B."/>
            <person name="Alves A."/>
            <person name="Esteves A.C."/>
        </authorList>
    </citation>
    <scope>NUCLEOTIDE SEQUENCE [LARGE SCALE GENOMIC DNA]</scope>
    <source>
        <strain evidence="1 2">CBS 112549</strain>
    </source>
</reference>
<keyword evidence="2" id="KW-1185">Reference proteome</keyword>
<dbReference type="InterPro" id="IPR029063">
    <property type="entry name" value="SAM-dependent_MTases_sf"/>
</dbReference>
<dbReference type="AlphaFoldDB" id="A0A1J9RTW0"/>
<dbReference type="EMBL" id="MNUE01000043">
    <property type="protein sequence ID" value="OJD31863.1"/>
    <property type="molecule type" value="Genomic_DNA"/>
</dbReference>
<proteinExistence type="predicted"/>
<accession>A0A1J9RTW0</accession>
<dbReference type="GO" id="GO:0008168">
    <property type="term" value="F:methyltransferase activity"/>
    <property type="evidence" value="ECO:0007669"/>
    <property type="project" value="UniProtKB-KW"/>
</dbReference>
<evidence type="ECO:0000313" key="2">
    <source>
        <dbReference type="Proteomes" id="UP000183809"/>
    </source>
</evidence>
<dbReference type="SUPFAM" id="SSF53335">
    <property type="entry name" value="S-adenosyl-L-methionine-dependent methyltransferases"/>
    <property type="match status" value="1"/>
</dbReference>
<name>A0A1J9RTW0_9PEZI</name>
<dbReference type="Pfam" id="PF13489">
    <property type="entry name" value="Methyltransf_23"/>
    <property type="match status" value="1"/>
</dbReference>
<dbReference type="RefSeq" id="XP_020128123.1">
    <property type="nucleotide sequence ID" value="XM_020276028.1"/>
</dbReference>
<dbReference type="GO" id="GO:0032259">
    <property type="term" value="P:methylation"/>
    <property type="evidence" value="ECO:0007669"/>
    <property type="project" value="UniProtKB-KW"/>
</dbReference>
<protein>
    <submittedName>
        <fullName evidence="1">Phospholipid methyltransferase</fullName>
    </submittedName>
</protein>
<dbReference type="Gene3D" id="3.40.50.150">
    <property type="entry name" value="Vaccinia Virus protein VP39"/>
    <property type="match status" value="1"/>
</dbReference>
<dbReference type="STRING" id="236234.A0A1J9RTW0"/>
<sequence length="280" mass="30686">MVVAMDGATIKEKLVRTVAPAHLIVLGVYQFILTIIDTVIVQHEPGLLLQLSKLRGRAFSRFWMAYGESMSEVMADDAVALMRSLRGTVLDLGPGTGEQLVRLTPSHLTRVYGAEPAEQFHGRLRANAKKAGLEDKYKVLHAGAQPESLIPALADAGLFQNGSEGIFDEICCIRVLCGVPRPEETIKGLYKLLKPGGRMVVHEHVVNPWRETGGSFVSRVLQTVYAWAGWHLFLGCNIDRDTRAMLLDAGGKGGWSEVELKGLETWSVLPYCTGYLVKSG</sequence>
<keyword evidence="1" id="KW-0489">Methyltransferase</keyword>
<gene>
    <name evidence="1" type="ORF">BKCO1_430007</name>
</gene>
<dbReference type="PANTHER" id="PTHR45036">
    <property type="entry name" value="METHYLTRANSFERASE LIKE 7B"/>
    <property type="match status" value="1"/>
</dbReference>
<dbReference type="CDD" id="cd02440">
    <property type="entry name" value="AdoMet_MTases"/>
    <property type="match status" value="1"/>
</dbReference>
<organism evidence="1 2">
    <name type="scientific">Diplodia corticola</name>
    <dbReference type="NCBI Taxonomy" id="236234"/>
    <lineage>
        <taxon>Eukaryota</taxon>
        <taxon>Fungi</taxon>
        <taxon>Dikarya</taxon>
        <taxon>Ascomycota</taxon>
        <taxon>Pezizomycotina</taxon>
        <taxon>Dothideomycetes</taxon>
        <taxon>Dothideomycetes incertae sedis</taxon>
        <taxon>Botryosphaeriales</taxon>
        <taxon>Botryosphaeriaceae</taxon>
        <taxon>Diplodia</taxon>
    </lineage>
</organism>
<comment type="caution">
    <text evidence="1">The sequence shown here is derived from an EMBL/GenBank/DDBJ whole genome shotgun (WGS) entry which is preliminary data.</text>
</comment>
<keyword evidence="1" id="KW-0808">Transferase</keyword>
<dbReference type="InterPro" id="IPR052356">
    <property type="entry name" value="Thiol_S-MT"/>
</dbReference>
<dbReference type="OrthoDB" id="540004at2759"/>
<evidence type="ECO:0000313" key="1">
    <source>
        <dbReference type="EMBL" id="OJD31863.1"/>
    </source>
</evidence>
<dbReference type="Proteomes" id="UP000183809">
    <property type="component" value="Unassembled WGS sequence"/>
</dbReference>